<comment type="caution">
    <text evidence="2">The sequence shown here is derived from an EMBL/GenBank/DDBJ whole genome shotgun (WGS) entry which is preliminary data.</text>
</comment>
<evidence type="ECO:0000313" key="3">
    <source>
        <dbReference type="Proteomes" id="UP000614424"/>
    </source>
</evidence>
<dbReference type="Pfam" id="PF04187">
    <property type="entry name" value="Cofac_haem_bdg"/>
    <property type="match status" value="1"/>
</dbReference>
<dbReference type="SUPFAM" id="SSF159501">
    <property type="entry name" value="EreA/ChaN-like"/>
    <property type="match status" value="1"/>
</dbReference>
<keyword evidence="2" id="KW-0449">Lipoprotein</keyword>
<dbReference type="InterPro" id="IPR007314">
    <property type="entry name" value="Cofac_haem-bd_dom"/>
</dbReference>
<evidence type="ECO:0000313" key="2">
    <source>
        <dbReference type="EMBL" id="MBC8318419.1"/>
    </source>
</evidence>
<reference evidence="2 3" key="1">
    <citation type="submission" date="2020-08" db="EMBL/GenBank/DDBJ databases">
        <title>Bridging the membrane lipid divide: bacteria of the FCB group superphylum have the potential to synthesize archaeal ether lipids.</title>
        <authorList>
            <person name="Villanueva L."/>
            <person name="Von Meijenfeldt F.A.B."/>
            <person name="Westbye A.B."/>
            <person name="Yadav S."/>
            <person name="Hopmans E.C."/>
            <person name="Dutilh B.E."/>
            <person name="Sinninghe Damste J.S."/>
        </authorList>
    </citation>
    <scope>NUCLEOTIDE SEQUENCE [LARGE SCALE GENOMIC DNA]</scope>
    <source>
        <strain evidence="2">NIOZ-UU47</strain>
    </source>
</reference>
<sequence length="249" mass="27330">MLNLLRLIFLLLLIAAVVSPLILSESHDKLAIGIIDLCQDSDLIILGEKHKKPDSQELLQAIVNEWVAENESVFIGLEISRDNQAELDAALSGGNLPEGTISSIIDHQAYRHMIKELGRLPVTVKAIDSSAEDGNRDQGMMGHMVPLIRADRYDKVIILVGNNHAIKSIKWHPETGHSRLGNQYLAGRLEQQGVNVCSVVQDFALNTGKPRLLPTTSQEGSHAAMHVIKAVYHDEEMSGTDVADAVVVW</sequence>
<dbReference type="Gene3D" id="3.40.50.11550">
    <property type="match status" value="1"/>
</dbReference>
<proteinExistence type="predicted"/>
<feature type="domain" description="Haem-binding uptake Tiki superfamily ChaN" evidence="1">
    <location>
        <begin position="38"/>
        <end position="105"/>
    </location>
</feature>
<organism evidence="2 3">
    <name type="scientific">Candidatus Desulfobia pelagia</name>
    <dbReference type="NCBI Taxonomy" id="2841692"/>
    <lineage>
        <taxon>Bacteria</taxon>
        <taxon>Pseudomonadati</taxon>
        <taxon>Thermodesulfobacteriota</taxon>
        <taxon>Desulfobulbia</taxon>
        <taxon>Desulfobulbales</taxon>
        <taxon>Desulfobulbaceae</taxon>
        <taxon>Candidatus Desulfobia</taxon>
    </lineage>
</organism>
<dbReference type="Proteomes" id="UP000614424">
    <property type="component" value="Unassembled WGS sequence"/>
</dbReference>
<gene>
    <name evidence="2" type="ORF">H8E41_10980</name>
</gene>
<dbReference type="AlphaFoldDB" id="A0A8J6NE81"/>
<protein>
    <submittedName>
        <fullName evidence="2">ChaN family lipoprotein</fullName>
    </submittedName>
</protein>
<name>A0A8J6NE81_9BACT</name>
<accession>A0A8J6NE81</accession>
<evidence type="ECO:0000259" key="1">
    <source>
        <dbReference type="Pfam" id="PF04187"/>
    </source>
</evidence>
<dbReference type="EMBL" id="JACNJZ010000158">
    <property type="protein sequence ID" value="MBC8318419.1"/>
    <property type="molecule type" value="Genomic_DNA"/>
</dbReference>